<gene>
    <name evidence="1" type="ORF">GZ085_07755</name>
</gene>
<organism evidence="1 2">
    <name type="scientific">Sulfuriferula multivorans</name>
    <dbReference type="NCBI Taxonomy" id="1559896"/>
    <lineage>
        <taxon>Bacteria</taxon>
        <taxon>Pseudomonadati</taxon>
        <taxon>Pseudomonadota</taxon>
        <taxon>Betaproteobacteria</taxon>
        <taxon>Nitrosomonadales</taxon>
        <taxon>Sulfuricellaceae</taxon>
        <taxon>Sulfuriferula</taxon>
    </lineage>
</organism>
<dbReference type="EMBL" id="JAAFGW010000099">
    <property type="protein sequence ID" value="NDP48274.1"/>
    <property type="molecule type" value="Genomic_DNA"/>
</dbReference>
<dbReference type="AlphaFoldDB" id="A0A7C9KAB1"/>
<dbReference type="Proteomes" id="UP000483432">
    <property type="component" value="Unassembled WGS sequence"/>
</dbReference>
<reference evidence="1 2" key="1">
    <citation type="submission" date="2019-09" db="EMBL/GenBank/DDBJ databases">
        <title>H2 Metabolism Revealed by Metagenomic Analysis in Subglacial Sediment of East Antarctica.</title>
        <authorList>
            <person name="Yang Z."/>
            <person name="Zhang Y."/>
            <person name="Lv Y."/>
            <person name="Yan W."/>
            <person name="Xiao X."/>
            <person name="Sun B."/>
            <person name="Ma H."/>
        </authorList>
    </citation>
    <scope>NUCLEOTIDE SEQUENCE [LARGE SCALE GENOMIC DNA]</scope>
    <source>
        <strain evidence="1">Bin2_2</strain>
    </source>
</reference>
<accession>A0A7C9KAB1</accession>
<sequence>MLLLCATGVTSAAVAKPDPAAALRAKYISLEEPLRQNQFKRQLVLNSAELQGRLQGDIYAIINYPFATVNAGLNNPKNWCDVMLLHLNTKYCHAVKGASGTVLNVNIGKKTPEDLADAARVEFNYSVAAATPEYFEINLNAREGPLGTSDFLIQLEAVALPNAKTFLHLTYSYAINMSGRLSLQAYLGTIGRHKVGFTFIGKRADGQPDYIRGVRGLMERNTMRYYLAIDSFLGATRTASSGRFEKQLQSWFTATERYPRQLHEMDRRAYVEMKRAEYVRQQTVY</sequence>
<proteinExistence type="predicted"/>
<evidence type="ECO:0000313" key="1">
    <source>
        <dbReference type="EMBL" id="NDP48274.1"/>
    </source>
</evidence>
<name>A0A7C9KAB1_9PROT</name>
<protein>
    <submittedName>
        <fullName evidence="1">Uncharacterized protein</fullName>
    </submittedName>
</protein>
<comment type="caution">
    <text evidence="1">The sequence shown here is derived from an EMBL/GenBank/DDBJ whole genome shotgun (WGS) entry which is preliminary data.</text>
</comment>
<evidence type="ECO:0000313" key="2">
    <source>
        <dbReference type="Proteomes" id="UP000483432"/>
    </source>
</evidence>